<sequence>MGICKKLGQFLQMPVEFKIKSLYNNDLILNVAAESKVNF</sequence>
<dbReference type="EMBL" id="ACYH01000011">
    <property type="protein sequence ID" value="EEV21451.1"/>
    <property type="molecule type" value="Genomic_DNA"/>
</dbReference>
<dbReference type="STRING" id="596324.TREVI0001_0649"/>
<comment type="caution">
    <text evidence="1">The sequence shown here is derived from an EMBL/GenBank/DDBJ whole genome shotgun (WGS) entry which is preliminary data.</text>
</comment>
<dbReference type="Proteomes" id="UP000004509">
    <property type="component" value="Unassembled WGS sequence"/>
</dbReference>
<dbReference type="AlphaFoldDB" id="C8PMN4"/>
<protein>
    <submittedName>
        <fullName evidence="1">Uncharacterized protein</fullName>
    </submittedName>
</protein>
<gene>
    <name evidence="1" type="ORF">TREVI0001_0649</name>
</gene>
<accession>C8PMN4</accession>
<proteinExistence type="predicted"/>
<reference evidence="1 2" key="1">
    <citation type="submission" date="2009-07" db="EMBL/GenBank/DDBJ databases">
        <authorList>
            <person name="Madupu R."/>
            <person name="Sebastian Y."/>
            <person name="Durkin A.S."/>
            <person name="Torralba M."/>
            <person name="Methe B."/>
            <person name="Sutton G.G."/>
            <person name="Strausberg R.L."/>
            <person name="Nelson K.E."/>
        </authorList>
    </citation>
    <scope>NUCLEOTIDE SEQUENCE [LARGE SCALE GENOMIC DNA]</scope>
    <source>
        <strain evidence="1 2">ATCC 35580</strain>
    </source>
</reference>
<evidence type="ECO:0000313" key="2">
    <source>
        <dbReference type="Proteomes" id="UP000004509"/>
    </source>
</evidence>
<organism evidence="1 2">
    <name type="scientific">Treponema vincentii ATCC 35580</name>
    <dbReference type="NCBI Taxonomy" id="596324"/>
    <lineage>
        <taxon>Bacteria</taxon>
        <taxon>Pseudomonadati</taxon>
        <taxon>Spirochaetota</taxon>
        <taxon>Spirochaetia</taxon>
        <taxon>Spirochaetales</taxon>
        <taxon>Treponemataceae</taxon>
        <taxon>Treponema</taxon>
    </lineage>
</organism>
<evidence type="ECO:0000313" key="1">
    <source>
        <dbReference type="EMBL" id="EEV21451.1"/>
    </source>
</evidence>
<name>C8PMN4_9SPIR</name>